<protein>
    <submittedName>
        <fullName evidence="2">Uncharacterized protein</fullName>
    </submittedName>
</protein>
<dbReference type="AlphaFoldDB" id="A0AAN9EAK6"/>
<evidence type="ECO:0000313" key="3">
    <source>
        <dbReference type="Proteomes" id="UP001372338"/>
    </source>
</evidence>
<organism evidence="2 3">
    <name type="scientific">Crotalaria pallida</name>
    <name type="common">Smooth rattlebox</name>
    <name type="synonym">Crotalaria striata</name>
    <dbReference type="NCBI Taxonomy" id="3830"/>
    <lineage>
        <taxon>Eukaryota</taxon>
        <taxon>Viridiplantae</taxon>
        <taxon>Streptophyta</taxon>
        <taxon>Embryophyta</taxon>
        <taxon>Tracheophyta</taxon>
        <taxon>Spermatophyta</taxon>
        <taxon>Magnoliopsida</taxon>
        <taxon>eudicotyledons</taxon>
        <taxon>Gunneridae</taxon>
        <taxon>Pentapetalae</taxon>
        <taxon>rosids</taxon>
        <taxon>fabids</taxon>
        <taxon>Fabales</taxon>
        <taxon>Fabaceae</taxon>
        <taxon>Papilionoideae</taxon>
        <taxon>50 kb inversion clade</taxon>
        <taxon>genistoids sensu lato</taxon>
        <taxon>core genistoids</taxon>
        <taxon>Crotalarieae</taxon>
        <taxon>Crotalaria</taxon>
    </lineage>
</organism>
<feature type="compositionally biased region" description="Basic and acidic residues" evidence="1">
    <location>
        <begin position="33"/>
        <end position="42"/>
    </location>
</feature>
<keyword evidence="3" id="KW-1185">Reference proteome</keyword>
<proteinExistence type="predicted"/>
<evidence type="ECO:0000256" key="1">
    <source>
        <dbReference type="SAM" id="MobiDB-lite"/>
    </source>
</evidence>
<feature type="compositionally biased region" description="Acidic residues" evidence="1">
    <location>
        <begin position="43"/>
        <end position="52"/>
    </location>
</feature>
<reference evidence="2 3" key="1">
    <citation type="submission" date="2024-01" db="EMBL/GenBank/DDBJ databases">
        <title>The genomes of 5 underutilized Papilionoideae crops provide insights into root nodulation and disease resistanc.</title>
        <authorList>
            <person name="Yuan L."/>
        </authorList>
    </citation>
    <scope>NUCLEOTIDE SEQUENCE [LARGE SCALE GENOMIC DNA]</scope>
    <source>
        <strain evidence="2">ZHUSHIDOU_FW_LH</strain>
        <tissue evidence="2">Leaf</tissue>
    </source>
</reference>
<comment type="caution">
    <text evidence="2">The sequence shown here is derived from an EMBL/GenBank/DDBJ whole genome shotgun (WGS) entry which is preliminary data.</text>
</comment>
<dbReference type="EMBL" id="JAYWIO010000007">
    <property type="protein sequence ID" value="KAK7251582.1"/>
    <property type="molecule type" value="Genomic_DNA"/>
</dbReference>
<feature type="region of interest" description="Disordered" evidence="1">
    <location>
        <begin position="1"/>
        <end position="61"/>
    </location>
</feature>
<sequence>MHTSPNLNDKSDVDHYEDEASAGDDIDDDLHDEIDPPNKDETSESESEEDNTQPDYITPHNDFEKALGRDAKRLLPTGSVCNMISELLTSEVRTTSEKISELLTSFVPNTL</sequence>
<evidence type="ECO:0000313" key="2">
    <source>
        <dbReference type="EMBL" id="KAK7251582.1"/>
    </source>
</evidence>
<accession>A0AAN9EAK6</accession>
<dbReference type="Proteomes" id="UP001372338">
    <property type="component" value="Unassembled WGS sequence"/>
</dbReference>
<name>A0AAN9EAK6_CROPI</name>
<feature type="compositionally biased region" description="Acidic residues" evidence="1">
    <location>
        <begin position="15"/>
        <end position="32"/>
    </location>
</feature>
<gene>
    <name evidence="2" type="ORF">RIF29_34901</name>
</gene>